<protein>
    <submittedName>
        <fullName evidence="7">Alpha/beta fold hydrolase</fullName>
    </submittedName>
</protein>
<reference evidence="7 8" key="1">
    <citation type="submission" date="2019-01" db="EMBL/GenBank/DDBJ databases">
        <authorList>
            <person name="Chen W.-M."/>
        </authorList>
    </citation>
    <scope>NUCLEOTIDE SEQUENCE [LARGE SCALE GENOMIC DNA]</scope>
    <source>
        <strain evidence="7 8">ICH-3</strain>
    </source>
</reference>
<evidence type="ECO:0000256" key="4">
    <source>
        <dbReference type="SAM" id="SignalP"/>
    </source>
</evidence>
<organism evidence="7 8">
    <name type="scientific">Rubrivivax albus</name>
    <dbReference type="NCBI Taxonomy" id="2499835"/>
    <lineage>
        <taxon>Bacteria</taxon>
        <taxon>Pseudomonadati</taxon>
        <taxon>Pseudomonadota</taxon>
        <taxon>Betaproteobacteria</taxon>
        <taxon>Burkholderiales</taxon>
        <taxon>Sphaerotilaceae</taxon>
        <taxon>Rubrivivax</taxon>
    </lineage>
</organism>
<dbReference type="Proteomes" id="UP000288178">
    <property type="component" value="Unassembled WGS sequence"/>
</dbReference>
<keyword evidence="3 7" id="KW-0378">Hydrolase</keyword>
<dbReference type="Pfam" id="PF08386">
    <property type="entry name" value="Abhydrolase_4"/>
    <property type="match status" value="1"/>
</dbReference>
<dbReference type="InterPro" id="IPR002410">
    <property type="entry name" value="Peptidase_S33"/>
</dbReference>
<dbReference type="PANTHER" id="PTHR43248">
    <property type="entry name" value="2-SUCCINYL-6-HYDROXY-2,4-CYCLOHEXADIENE-1-CARBOXYLATE SYNTHASE"/>
    <property type="match status" value="1"/>
</dbReference>
<evidence type="ECO:0000313" key="7">
    <source>
        <dbReference type="EMBL" id="RVT52630.1"/>
    </source>
</evidence>
<comment type="similarity">
    <text evidence="1">Belongs to the peptidase S33 family.</text>
</comment>
<dbReference type="SUPFAM" id="SSF53474">
    <property type="entry name" value="alpha/beta-Hydrolases"/>
    <property type="match status" value="1"/>
</dbReference>
<dbReference type="GO" id="GO:0006508">
    <property type="term" value="P:proteolysis"/>
    <property type="evidence" value="ECO:0007669"/>
    <property type="project" value="InterPro"/>
</dbReference>
<dbReference type="InterPro" id="IPR000073">
    <property type="entry name" value="AB_hydrolase_1"/>
</dbReference>
<feature type="signal peptide" evidence="4">
    <location>
        <begin position="1"/>
        <end position="21"/>
    </location>
</feature>
<dbReference type="GO" id="GO:0008233">
    <property type="term" value="F:peptidase activity"/>
    <property type="evidence" value="ECO:0007669"/>
    <property type="project" value="InterPro"/>
</dbReference>
<dbReference type="Gene3D" id="3.40.50.1820">
    <property type="entry name" value="alpha/beta hydrolase"/>
    <property type="match status" value="1"/>
</dbReference>
<evidence type="ECO:0000256" key="2">
    <source>
        <dbReference type="ARBA" id="ARBA00022729"/>
    </source>
</evidence>
<sequence length="491" mass="51225">MRHRLAPLGLALALTGAPALAADAPPTPCRLPGVEHDARCGSVSRPLDPTRADGPRIDVHYVVLPALARNKKPDPVLFFAGGPGQSAIALAGPMSRLFTRLGNRRDVVLVDQRGTGRSAPLTCDTPDPAMPLRDLADMAAVRARLQRCRTALQALPHGDLRQYTTTIAMTDADAVRQALGAAQVNVVGGSYGTRAALEYLRQFPQAVRRAVIDGVAPPDMVLPATFGPDGQAAFDALASACTAEPACASRYPDLAGQWQRLLDSLPREIGVTHPVTGQPERLTLTRDIAGSMLRGPLYVPALASALPLAISEAAAGRFEALFGLGGALGGGRKEQQLAEGMHFSVVCAEDAPRLAGTSAAPAPAFGTTFADLYRDTCATWPRGSVPEAFYTMPPAPAATLVLSGGIDPVTPPRHGERAAQALGAKARHVVVPQAGHGVMGIGCMRDVLYRFIDADTDADALAVDTACVESIPRPPAFQPVRAAIAASGSAR</sequence>
<evidence type="ECO:0000313" key="8">
    <source>
        <dbReference type="Proteomes" id="UP000288178"/>
    </source>
</evidence>
<dbReference type="OrthoDB" id="9796770at2"/>
<dbReference type="InterPro" id="IPR013595">
    <property type="entry name" value="Pept_S33_TAP-like_C"/>
</dbReference>
<comment type="caution">
    <text evidence="7">The sequence shown here is derived from an EMBL/GenBank/DDBJ whole genome shotgun (WGS) entry which is preliminary data.</text>
</comment>
<feature type="chain" id="PRO_5019275744" evidence="4">
    <location>
        <begin position="22"/>
        <end position="491"/>
    </location>
</feature>
<dbReference type="Pfam" id="PF00561">
    <property type="entry name" value="Abhydrolase_1"/>
    <property type="match status" value="1"/>
</dbReference>
<feature type="domain" description="AB hydrolase-1" evidence="5">
    <location>
        <begin position="75"/>
        <end position="221"/>
    </location>
</feature>
<accession>A0A437JYA7</accession>
<keyword evidence="2 4" id="KW-0732">Signal</keyword>
<evidence type="ECO:0000256" key="1">
    <source>
        <dbReference type="ARBA" id="ARBA00010088"/>
    </source>
</evidence>
<keyword evidence="8" id="KW-1185">Reference proteome</keyword>
<evidence type="ECO:0000259" key="6">
    <source>
        <dbReference type="Pfam" id="PF08386"/>
    </source>
</evidence>
<dbReference type="PRINTS" id="PR00793">
    <property type="entry name" value="PROAMNOPTASE"/>
</dbReference>
<dbReference type="InterPro" id="IPR051601">
    <property type="entry name" value="Serine_prot/Carboxylest_S33"/>
</dbReference>
<name>A0A437JYA7_9BURK</name>
<proteinExistence type="inferred from homology"/>
<dbReference type="EMBL" id="SACT01000002">
    <property type="protein sequence ID" value="RVT52630.1"/>
    <property type="molecule type" value="Genomic_DNA"/>
</dbReference>
<dbReference type="PANTHER" id="PTHR43248:SF29">
    <property type="entry name" value="TRIPEPTIDYL AMINOPEPTIDASE"/>
    <property type="match status" value="1"/>
</dbReference>
<dbReference type="InterPro" id="IPR029058">
    <property type="entry name" value="AB_hydrolase_fold"/>
</dbReference>
<feature type="domain" description="Peptidase S33 tripeptidyl aminopeptidase-like C-terminal" evidence="6">
    <location>
        <begin position="363"/>
        <end position="453"/>
    </location>
</feature>
<evidence type="ECO:0000256" key="3">
    <source>
        <dbReference type="ARBA" id="ARBA00022801"/>
    </source>
</evidence>
<evidence type="ECO:0000259" key="5">
    <source>
        <dbReference type="Pfam" id="PF00561"/>
    </source>
</evidence>
<gene>
    <name evidence="7" type="ORF">ENE75_09390</name>
</gene>
<dbReference type="RefSeq" id="WP_128198003.1">
    <property type="nucleotide sequence ID" value="NZ_SACT01000002.1"/>
</dbReference>
<dbReference type="AlphaFoldDB" id="A0A437JYA7"/>